<proteinExistence type="predicted"/>
<dbReference type="EMBL" id="GGEC01075620">
    <property type="protein sequence ID" value="MBX56104.1"/>
    <property type="molecule type" value="Transcribed_RNA"/>
</dbReference>
<accession>A0A2P2PN04</accession>
<reference evidence="1" key="1">
    <citation type="submission" date="2018-02" db="EMBL/GenBank/DDBJ databases">
        <title>Rhizophora mucronata_Transcriptome.</title>
        <authorList>
            <person name="Meera S.P."/>
            <person name="Sreeshan A."/>
            <person name="Augustine A."/>
        </authorList>
    </citation>
    <scope>NUCLEOTIDE SEQUENCE</scope>
    <source>
        <tissue evidence="1">Leaf</tissue>
    </source>
</reference>
<dbReference type="AlphaFoldDB" id="A0A2P2PN04"/>
<evidence type="ECO:0000313" key="1">
    <source>
        <dbReference type="EMBL" id="MBX56104.1"/>
    </source>
</evidence>
<organism evidence="1">
    <name type="scientific">Rhizophora mucronata</name>
    <name type="common">Asiatic mangrove</name>
    <dbReference type="NCBI Taxonomy" id="61149"/>
    <lineage>
        <taxon>Eukaryota</taxon>
        <taxon>Viridiplantae</taxon>
        <taxon>Streptophyta</taxon>
        <taxon>Embryophyta</taxon>
        <taxon>Tracheophyta</taxon>
        <taxon>Spermatophyta</taxon>
        <taxon>Magnoliopsida</taxon>
        <taxon>eudicotyledons</taxon>
        <taxon>Gunneridae</taxon>
        <taxon>Pentapetalae</taxon>
        <taxon>rosids</taxon>
        <taxon>fabids</taxon>
        <taxon>Malpighiales</taxon>
        <taxon>Rhizophoraceae</taxon>
        <taxon>Rhizophora</taxon>
    </lineage>
</organism>
<sequence>MILLCSSNFWGSPLCCCSFVSPTWVLF</sequence>
<protein>
    <submittedName>
        <fullName evidence="1">Uncharacterized protein</fullName>
    </submittedName>
</protein>
<name>A0A2P2PN04_RHIMU</name>